<organism evidence="1 2">
    <name type="scientific">Rhizobium metallidurans</name>
    <dbReference type="NCBI Taxonomy" id="1265931"/>
    <lineage>
        <taxon>Bacteria</taxon>
        <taxon>Pseudomonadati</taxon>
        <taxon>Pseudomonadota</taxon>
        <taxon>Alphaproteobacteria</taxon>
        <taxon>Hyphomicrobiales</taxon>
        <taxon>Rhizobiaceae</taxon>
        <taxon>Rhizobium/Agrobacterium group</taxon>
        <taxon>Rhizobium</taxon>
    </lineage>
</organism>
<reference evidence="1 2" key="1">
    <citation type="submission" date="2020-08" db="EMBL/GenBank/DDBJ databases">
        <title>Genomic Encyclopedia of Type Strains, Phase IV (KMG-IV): sequencing the most valuable type-strain genomes for metagenomic binning, comparative biology and taxonomic classification.</title>
        <authorList>
            <person name="Goeker M."/>
        </authorList>
    </citation>
    <scope>NUCLEOTIDE SEQUENCE [LARGE SCALE GENOMIC DNA]</scope>
    <source>
        <strain evidence="1 2">DSM 26575</strain>
    </source>
</reference>
<comment type="caution">
    <text evidence="1">The sequence shown here is derived from an EMBL/GenBank/DDBJ whole genome shotgun (WGS) entry which is preliminary data.</text>
</comment>
<dbReference type="RefSeq" id="WP_183900664.1">
    <property type="nucleotide sequence ID" value="NZ_JACIDW010000007.1"/>
</dbReference>
<dbReference type="EMBL" id="JACIDW010000007">
    <property type="protein sequence ID" value="MBB3965076.1"/>
    <property type="molecule type" value="Genomic_DNA"/>
</dbReference>
<name>A0A7W6CYX4_9HYPH</name>
<proteinExistence type="predicted"/>
<dbReference type="Proteomes" id="UP000582090">
    <property type="component" value="Unassembled WGS sequence"/>
</dbReference>
<gene>
    <name evidence="1" type="ORF">GGQ67_002743</name>
</gene>
<keyword evidence="2" id="KW-1185">Reference proteome</keyword>
<protein>
    <submittedName>
        <fullName evidence="1">Transposase-like protein</fullName>
    </submittedName>
</protein>
<sequence>MSKHEVWGFVIECSPLGKNIWPEELKREATRRIREEGIPLSQIADELRTKPGLVRKWWIADRRQRGDHIQVEVPAFATIQIEGANKPIAPVEIKSQTVSFARLHVGKIYFEFPSDIPEMDLLKLIRVAGRAT</sequence>
<dbReference type="AlphaFoldDB" id="A0A7W6CYX4"/>
<evidence type="ECO:0000313" key="2">
    <source>
        <dbReference type="Proteomes" id="UP000582090"/>
    </source>
</evidence>
<accession>A0A7W6CYX4</accession>
<evidence type="ECO:0000313" key="1">
    <source>
        <dbReference type="EMBL" id="MBB3965076.1"/>
    </source>
</evidence>